<dbReference type="FunCoup" id="A0A1W4XC58">
    <property type="interactions" value="1397"/>
</dbReference>
<evidence type="ECO:0000259" key="16">
    <source>
        <dbReference type="Pfam" id="PF22969"/>
    </source>
</evidence>
<evidence type="ECO:0000256" key="7">
    <source>
        <dbReference type="ARBA" id="ARBA00023180"/>
    </source>
</evidence>
<evidence type="ECO:0000256" key="3">
    <source>
        <dbReference type="ARBA" id="ARBA00022692"/>
    </source>
</evidence>
<evidence type="ECO:0000313" key="19">
    <source>
        <dbReference type="Proteomes" id="UP000192223"/>
    </source>
</evidence>
<dbReference type="InterPro" id="IPR058779">
    <property type="entry name" value="Ig_NUP210_13th"/>
</dbReference>
<proteinExistence type="inferred from homology"/>
<comment type="subcellular location">
    <subcellularLocation>
        <location evidence="1">Nucleus membrane</location>
        <topology evidence="1">Single-pass membrane protein</topology>
    </subcellularLocation>
</comment>
<evidence type="ECO:0000256" key="1">
    <source>
        <dbReference type="ARBA" id="ARBA00004590"/>
    </source>
</evidence>
<keyword evidence="19" id="KW-1185">Reference proteome</keyword>
<dbReference type="InterPro" id="IPR055098">
    <property type="entry name" value="Ig_NUP210_3rd"/>
</dbReference>
<evidence type="ECO:0000259" key="11">
    <source>
        <dbReference type="Pfam" id="PF22957"/>
    </source>
</evidence>
<keyword evidence="8" id="KW-0539">Nucleus</keyword>
<evidence type="ECO:0000259" key="13">
    <source>
        <dbReference type="Pfam" id="PF22962"/>
    </source>
</evidence>
<accession>A0A1W4XC58</accession>
<evidence type="ECO:0000259" key="17">
    <source>
        <dbReference type="Pfam" id="PF24902"/>
    </source>
</evidence>
<sequence length="1912" mass="212753">MTMKFYLIINLFAFITTSLSKLNVPRVLLPLFKELPITFTLESTDGDCYRWWVAEEDIVVIEPFDFVKELQCWRKAIVKTSPNCATRSVAAVLAEDIRSKQVVRCDVIVDTISSLSISTTTKELLLEDAPEAFEVRASDSQGNCFTTLEGILFEWTVTCLGSNKEEILLRFIKFKDSPYKTTPSITKMEEQNHRGCIVLMEGIKTGSAKAFAKLPYKEYSHIKSAEVTLTVSANLIIVPSQVHSMVGDEITFTILQLKRGNKEQISLPHTQYHLKVESEDLATAIGGGTILTLRKGTTKVVLYDRNVNMDDSNVKLPSAELNVIEPHKILITTFPHRSSAVLISENVDIAMEVYSRDNYLIHLGPNVHAVLKVNQIFHVHEITANGTWLTGWPIKEGRSQIHAHFKGTEGAKVKIDSTADLEVYPRIILTPSEVVFPWDPETRPTSVMQLKASGGDGLFLWSSSNHTVGMVSQTGLVRIHNYGYFEVSVSMQRNHYNRQYTKFHVVFPSRLEITDFIMETEIGASVYLHVALYADLLSSSEDGTYSQVPISHCQDVNFDVEVSNDNFIYNRSDVIQPVGISCANVALVGLKSGSSKIVVSCIIGGRKLEDNVTLIAFNPLSLVYPKCEIVLALGCFTELVFSGGPSILKTRSDYKREVSVTNIDVIKAVDKTNAIDKFIIEVTCRKLGEANVTFTMGNMPTLPHCKYRAYSKTVTIVCGQPEKIQLRPALQDEDSNRCPLNVDENRVIAYSGKDIHVDVNVFDAQGRIFLDASSLLFRWDIRPKDMAKIHNQNGIYKNDQTKTGLNYLDNNYQLITPLKKNGEMHLIAHAVGYKKEVLRKSKATCINCDSNNRKVVGEFLKKAAAQLLLVDHAVVTPSEINICNNAMNKKVISVIGGSGYFEFKLSAKDVALIKYNSVTREIEVTPKNDGNTEIMVTDLCLPSQSPIVNVRVVSIAIIRVDMSEKVQIGRCIPCTVRFYDETDNLLSLNDTAAINIAINLSRDIVKVKRLVIKNQGNARNSGEAHFIVTGLELGSANLAFSIKSGAKDIKSAPIELMVFPPLRISPRNATLLIGSTFQFTSNGGPFPDCTIEYKIDKPQIAYVNEFGVAKGLKYGIASVSARAIGINPSTRQKVVYSEDKIMVEIISLTGLKIAAPLTRFICGSTVPVWITGVPEKISASILANVEPSIRFEWAVDDSDIVKIVGIFEHLGIVYGQEDNIAVRLKGLKAGKTILRLTAVVSGSVLNKSKQQSVTLKTHLHIDVFEKLSLNIPNDVNGKEILMAPFSSILLHTNMDDILNIKYSVSNGRDPLTETTDKLDGASKTIIKVSSSGVIESFGNTGIAMVVIEATDQEYLTQQMTLVVEVKSIHYMMLKADAKWKVKHSKMLSSIPLGSEFILRTHYYDSTGSKFTCGNLQLHVRNSRLDFVKVSPTCCNDSMLVSTRRKGNSVVKVWGEGYRRTADYIKLNVKQAITPTLDTLTIGDIVCLQTPLEPNKGDAVARWSVSNKCLQLLDNSKGIIRVVTAAATEVYLTHDLHQGSPIKIAIEPPNTIRTLEDTKKHVTNTPLRKPYSIPLLFGIVNQPERIKNTFMGWDCRNDLVPLLTTYPHKCYLKFTNENITESVYNVLKTHPSFDSDSGQYLCTIIPSTLNTEEISILATNLIVWVEVPEAHLKSNPIELRFFPGIFLNNELLIKDKYFAFLTITGLREVLEYVKVEANDPSVLCVPPTYYPNDNKLILKIELVDYHWKLEELEEPMILKVISPRTSQQMKVIVKVDRSIMPICGTTAPGLLTNLFGSSVGFVCISSIMVFLISFYVYSNHMQPVVNVNLSRRSLLTEKRPSIISKESAVSGEPASFKRSTTFPLNIPARYSNKITCSPGYTSISRQSNLLDTEMYGETTNSFSSGSGRTKRFI</sequence>
<evidence type="ECO:0000259" key="14">
    <source>
        <dbReference type="Pfam" id="PF22963"/>
    </source>
</evidence>
<dbReference type="Pfam" id="PF22963">
    <property type="entry name" value="Ig_NUP210_3rd"/>
    <property type="match status" value="1"/>
</dbReference>
<evidence type="ECO:0000256" key="8">
    <source>
        <dbReference type="ARBA" id="ARBA00023242"/>
    </source>
</evidence>
<feature type="domain" description="NUP210 C-terminal Ig-like" evidence="11">
    <location>
        <begin position="1549"/>
        <end position="1710"/>
    </location>
</feature>
<evidence type="ECO:0000256" key="2">
    <source>
        <dbReference type="ARBA" id="ARBA00007313"/>
    </source>
</evidence>
<gene>
    <name evidence="20" type="primary">LOC108742787</name>
</gene>
<dbReference type="Pfam" id="PF22967">
    <property type="entry name" value="Ig_NUP210_1st"/>
    <property type="match status" value="1"/>
</dbReference>
<dbReference type="Proteomes" id="UP000192223">
    <property type="component" value="Unplaced"/>
</dbReference>
<comment type="similarity">
    <text evidence="2">Belongs to the NUP210 family.</text>
</comment>
<keyword evidence="6 9" id="KW-0472">Membrane</keyword>
<dbReference type="PANTHER" id="PTHR23019">
    <property type="entry name" value="NUCLEAR PORE MEMBRANE GLYCOPROTEIN GP210-RELATED"/>
    <property type="match status" value="1"/>
</dbReference>
<keyword evidence="3 9" id="KW-0812">Transmembrane</keyword>
<dbReference type="GeneID" id="108742787"/>
<protein>
    <submittedName>
        <fullName evidence="20">Nuclear pore membrane glycoprotein 210 isoform X1</fullName>
    </submittedName>
</protein>
<dbReference type="RefSeq" id="XP_018333604.1">
    <property type="nucleotide sequence ID" value="XM_018478102.2"/>
</dbReference>
<feature type="signal peptide" evidence="10">
    <location>
        <begin position="1"/>
        <end position="20"/>
    </location>
</feature>
<evidence type="ECO:0000256" key="6">
    <source>
        <dbReference type="ARBA" id="ARBA00023136"/>
    </source>
</evidence>
<feature type="domain" description="NUP210 Ig-like" evidence="16">
    <location>
        <begin position="119"/>
        <end position="224"/>
    </location>
</feature>
<dbReference type="GO" id="GO:0031965">
    <property type="term" value="C:nuclear membrane"/>
    <property type="evidence" value="ECO:0007669"/>
    <property type="project" value="UniProtKB-SubCell"/>
</dbReference>
<dbReference type="InterPro" id="IPR055095">
    <property type="entry name" value="NUP210_Ig_C"/>
</dbReference>
<dbReference type="InterPro" id="IPR055099">
    <property type="entry name" value="Ig_NUP210_7th"/>
</dbReference>
<dbReference type="InterPro" id="IPR055096">
    <property type="entry name" value="Ig_NUP210_1st"/>
</dbReference>
<dbReference type="STRING" id="224129.A0A1W4XC58"/>
<evidence type="ECO:0000259" key="12">
    <source>
        <dbReference type="Pfam" id="PF22959"/>
    </source>
</evidence>
<dbReference type="Pfam" id="PF26182">
    <property type="entry name" value="Ig_NUP210_5th"/>
    <property type="match status" value="1"/>
</dbReference>
<evidence type="ECO:0000256" key="4">
    <source>
        <dbReference type="ARBA" id="ARBA00022729"/>
    </source>
</evidence>
<feature type="domain" description="NUP210 Ig-like" evidence="14">
    <location>
        <begin position="233"/>
        <end position="326"/>
    </location>
</feature>
<dbReference type="Pfam" id="PF22962">
    <property type="entry name" value="Ig_NUP210_7th"/>
    <property type="match status" value="1"/>
</dbReference>
<dbReference type="InterPro" id="IPR055097">
    <property type="entry name" value="Ig_NUP210_2nd"/>
</dbReference>
<dbReference type="Pfam" id="PF24902">
    <property type="entry name" value="Ig_NUP210_9th"/>
    <property type="match status" value="1"/>
</dbReference>
<dbReference type="Pfam" id="PF26181">
    <property type="entry name" value="Ig_NUP210_13th"/>
    <property type="match status" value="1"/>
</dbReference>
<dbReference type="InterPro" id="IPR045197">
    <property type="entry name" value="NUP210-like"/>
</dbReference>
<dbReference type="SUPFAM" id="SSF49373">
    <property type="entry name" value="Invasin/intimin cell-adhesion fragments"/>
    <property type="match status" value="1"/>
</dbReference>
<feature type="domain" description="NUP210 Ig-like" evidence="15">
    <location>
        <begin position="20"/>
        <end position="110"/>
    </location>
</feature>
<dbReference type="InterPro" id="IPR055094">
    <property type="entry name" value="NUP210_Ig15"/>
</dbReference>
<dbReference type="InParanoid" id="A0A1W4XC58"/>
<keyword evidence="4 10" id="KW-0732">Signal</keyword>
<dbReference type="Pfam" id="PF22969">
    <property type="entry name" value="Ig_NUP210_2nd"/>
    <property type="match status" value="1"/>
</dbReference>
<dbReference type="PANTHER" id="PTHR23019:SF0">
    <property type="entry name" value="NUCLEAR PORE MEMBRANE GLYCOPROTEIN 210"/>
    <property type="match status" value="1"/>
</dbReference>
<organism evidence="19 20">
    <name type="scientific">Agrilus planipennis</name>
    <name type="common">Emerald ash borer</name>
    <name type="synonym">Agrilus marcopoli</name>
    <dbReference type="NCBI Taxonomy" id="224129"/>
    <lineage>
        <taxon>Eukaryota</taxon>
        <taxon>Metazoa</taxon>
        <taxon>Ecdysozoa</taxon>
        <taxon>Arthropoda</taxon>
        <taxon>Hexapoda</taxon>
        <taxon>Insecta</taxon>
        <taxon>Pterygota</taxon>
        <taxon>Neoptera</taxon>
        <taxon>Endopterygota</taxon>
        <taxon>Coleoptera</taxon>
        <taxon>Polyphaga</taxon>
        <taxon>Elateriformia</taxon>
        <taxon>Buprestoidea</taxon>
        <taxon>Buprestidae</taxon>
        <taxon>Agrilinae</taxon>
        <taxon>Agrilus</taxon>
    </lineage>
</organism>
<evidence type="ECO:0000259" key="18">
    <source>
        <dbReference type="Pfam" id="PF26181"/>
    </source>
</evidence>
<feature type="domain" description="NUP210 Ig-like" evidence="17">
    <location>
        <begin position="875"/>
        <end position="947"/>
    </location>
</feature>
<dbReference type="InterPro" id="IPR056899">
    <property type="entry name" value="Ig_NUP210_9th"/>
</dbReference>
<dbReference type="Pfam" id="PF22959">
    <property type="entry name" value="Ig_NUP210_15th"/>
    <property type="match status" value="1"/>
</dbReference>
<keyword evidence="5 9" id="KW-1133">Transmembrane helix</keyword>
<reference evidence="20" key="1">
    <citation type="submission" date="2025-08" db="UniProtKB">
        <authorList>
            <consortium name="RefSeq"/>
        </authorList>
    </citation>
    <scope>IDENTIFICATION</scope>
    <source>
        <tissue evidence="20">Entire body</tissue>
    </source>
</reference>
<evidence type="ECO:0000256" key="5">
    <source>
        <dbReference type="ARBA" id="ARBA00022989"/>
    </source>
</evidence>
<evidence type="ECO:0000256" key="9">
    <source>
        <dbReference type="SAM" id="Phobius"/>
    </source>
</evidence>
<feature type="domain" description="NUP210 Ig-like" evidence="18">
    <location>
        <begin position="1147"/>
        <end position="1263"/>
    </location>
</feature>
<dbReference type="Pfam" id="PF22957">
    <property type="entry name" value="NUP210_Ig"/>
    <property type="match status" value="1"/>
</dbReference>
<feature type="chain" id="PRO_5010730041" evidence="10">
    <location>
        <begin position="21"/>
        <end position="1912"/>
    </location>
</feature>
<dbReference type="GO" id="GO:0005643">
    <property type="term" value="C:nuclear pore"/>
    <property type="evidence" value="ECO:0007669"/>
    <property type="project" value="TreeGrafter"/>
</dbReference>
<feature type="transmembrane region" description="Helical" evidence="9">
    <location>
        <begin position="1793"/>
        <end position="1816"/>
    </location>
</feature>
<dbReference type="InterPro" id="IPR008964">
    <property type="entry name" value="Invasin/intimin_cell_adhesion"/>
</dbReference>
<keyword evidence="7" id="KW-0325">Glycoprotein</keyword>
<feature type="domain" description="NUP210 Ig-like" evidence="12">
    <location>
        <begin position="1368"/>
        <end position="1468"/>
    </location>
</feature>
<dbReference type="OrthoDB" id="361283at2759"/>
<feature type="domain" description="NUP210 Ig-like" evidence="13">
    <location>
        <begin position="623"/>
        <end position="719"/>
    </location>
</feature>
<evidence type="ECO:0000256" key="10">
    <source>
        <dbReference type="SAM" id="SignalP"/>
    </source>
</evidence>
<name>A0A1W4XC58_AGRPL</name>
<evidence type="ECO:0000313" key="20">
    <source>
        <dbReference type="RefSeq" id="XP_018333604.1"/>
    </source>
</evidence>
<dbReference type="KEGG" id="apln:108742787"/>
<evidence type="ECO:0000259" key="15">
    <source>
        <dbReference type="Pfam" id="PF22967"/>
    </source>
</evidence>